<evidence type="ECO:0000313" key="5">
    <source>
        <dbReference type="Proteomes" id="UP001374579"/>
    </source>
</evidence>
<dbReference type="InterPro" id="IPR011604">
    <property type="entry name" value="PDDEXK-like_dom_sf"/>
</dbReference>
<proteinExistence type="predicted"/>
<evidence type="ECO:0000259" key="2">
    <source>
        <dbReference type="PROSITE" id="PS50800"/>
    </source>
</evidence>
<dbReference type="PANTHER" id="PTHR46609">
    <property type="entry name" value="EXONUCLEASE, PHAGE-TYPE/RECB, C-TERMINAL DOMAIN-CONTAINING PROTEIN"/>
    <property type="match status" value="1"/>
</dbReference>
<dbReference type="SUPFAM" id="SSF52980">
    <property type="entry name" value="Restriction endonuclease-like"/>
    <property type="match status" value="1"/>
</dbReference>
<evidence type="ECO:0000313" key="4">
    <source>
        <dbReference type="EMBL" id="KAK7089886.1"/>
    </source>
</evidence>
<gene>
    <name evidence="4" type="ORF">V1264_024847</name>
</gene>
<comment type="caution">
    <text evidence="4">The sequence shown here is derived from an EMBL/GenBank/DDBJ whole genome shotgun (WGS) entry which is preliminary data.</text>
</comment>
<keyword evidence="1" id="KW-0479">Metal-binding</keyword>
<dbReference type="Proteomes" id="UP001374579">
    <property type="component" value="Unassembled WGS sequence"/>
</dbReference>
<keyword evidence="1" id="KW-0862">Zinc</keyword>
<name>A0AAN9AN29_9CAEN</name>
<dbReference type="AlphaFoldDB" id="A0AAN9AN29"/>
<dbReference type="SUPFAM" id="SSF68906">
    <property type="entry name" value="SAP domain"/>
    <property type="match status" value="1"/>
</dbReference>
<dbReference type="GO" id="GO:0008270">
    <property type="term" value="F:zinc ion binding"/>
    <property type="evidence" value="ECO:0007669"/>
    <property type="project" value="UniProtKB-KW"/>
</dbReference>
<dbReference type="GO" id="GO:0006281">
    <property type="term" value="P:DNA repair"/>
    <property type="evidence" value="ECO:0007669"/>
    <property type="project" value="UniProtKB-ARBA"/>
</dbReference>
<evidence type="ECO:0000259" key="3">
    <source>
        <dbReference type="PROSITE" id="PS50966"/>
    </source>
</evidence>
<dbReference type="InterPro" id="IPR019080">
    <property type="entry name" value="YqaJ_viral_recombinase"/>
</dbReference>
<dbReference type="InterPro" id="IPR003034">
    <property type="entry name" value="SAP_dom"/>
</dbReference>
<keyword evidence="1" id="KW-0863">Zinc-finger</keyword>
<feature type="domain" description="SAP" evidence="2">
    <location>
        <begin position="4"/>
        <end position="38"/>
    </location>
</feature>
<reference evidence="4 5" key="1">
    <citation type="submission" date="2024-02" db="EMBL/GenBank/DDBJ databases">
        <title>Chromosome-scale genome assembly of the rough periwinkle Littorina saxatilis.</title>
        <authorList>
            <person name="De Jode A."/>
            <person name="Faria R."/>
            <person name="Formenti G."/>
            <person name="Sims Y."/>
            <person name="Smith T.P."/>
            <person name="Tracey A."/>
            <person name="Wood J.M.D."/>
            <person name="Zagrodzka Z.B."/>
            <person name="Johannesson K."/>
            <person name="Butlin R.K."/>
            <person name="Leder E.H."/>
        </authorList>
    </citation>
    <scope>NUCLEOTIDE SEQUENCE [LARGE SCALE GENOMIC DNA]</scope>
    <source>
        <strain evidence="4">Snail1</strain>
        <tissue evidence="4">Muscle</tissue>
    </source>
</reference>
<accession>A0AAN9AN29</accession>
<evidence type="ECO:0008006" key="6">
    <source>
        <dbReference type="Google" id="ProtNLM"/>
    </source>
</evidence>
<protein>
    <recommendedName>
        <fullName evidence="6">SWIM-type domain-containing protein</fullName>
    </recommendedName>
</protein>
<dbReference type="PROSITE" id="PS50966">
    <property type="entry name" value="ZF_SWIM"/>
    <property type="match status" value="1"/>
</dbReference>
<dbReference type="InterPro" id="IPR036361">
    <property type="entry name" value="SAP_dom_sf"/>
</dbReference>
<organism evidence="4 5">
    <name type="scientific">Littorina saxatilis</name>
    <dbReference type="NCBI Taxonomy" id="31220"/>
    <lineage>
        <taxon>Eukaryota</taxon>
        <taxon>Metazoa</taxon>
        <taxon>Spiralia</taxon>
        <taxon>Lophotrochozoa</taxon>
        <taxon>Mollusca</taxon>
        <taxon>Gastropoda</taxon>
        <taxon>Caenogastropoda</taxon>
        <taxon>Littorinimorpha</taxon>
        <taxon>Littorinoidea</taxon>
        <taxon>Littorinidae</taxon>
        <taxon>Littorina</taxon>
    </lineage>
</organism>
<dbReference type="PROSITE" id="PS50800">
    <property type="entry name" value="SAP"/>
    <property type="match status" value="1"/>
</dbReference>
<dbReference type="CDD" id="cd22343">
    <property type="entry name" value="PDDEXK_lambda_exonuclease-like"/>
    <property type="match status" value="1"/>
</dbReference>
<dbReference type="Gene3D" id="3.90.320.10">
    <property type="match status" value="1"/>
</dbReference>
<evidence type="ECO:0000256" key="1">
    <source>
        <dbReference type="PROSITE-ProRule" id="PRU00325"/>
    </source>
</evidence>
<keyword evidence="5" id="KW-1185">Reference proteome</keyword>
<dbReference type="Gene3D" id="1.10.720.30">
    <property type="entry name" value="SAP domain"/>
    <property type="match status" value="1"/>
</dbReference>
<dbReference type="Pfam" id="PF02037">
    <property type="entry name" value="SAP"/>
    <property type="match status" value="1"/>
</dbReference>
<feature type="domain" description="SWIM-type" evidence="3">
    <location>
        <begin position="133"/>
        <end position="173"/>
    </location>
</feature>
<dbReference type="InterPro" id="IPR007527">
    <property type="entry name" value="Znf_SWIM"/>
</dbReference>
<dbReference type="EMBL" id="JBAMIC010000151">
    <property type="protein sequence ID" value="KAK7089886.1"/>
    <property type="molecule type" value="Genomic_DNA"/>
</dbReference>
<dbReference type="Pfam" id="PF09588">
    <property type="entry name" value="YqaJ"/>
    <property type="match status" value="1"/>
</dbReference>
<dbReference type="PANTHER" id="PTHR46609:SF8">
    <property type="entry name" value="YQAJ VIRAL RECOMBINASE DOMAIN-CONTAINING PROTEIN"/>
    <property type="match status" value="1"/>
</dbReference>
<dbReference type="SMART" id="SM00513">
    <property type="entry name" value="SAP"/>
    <property type="match status" value="1"/>
</dbReference>
<dbReference type="InterPro" id="IPR051703">
    <property type="entry name" value="NF-kappa-B_Signaling_Reg"/>
</dbReference>
<dbReference type="InterPro" id="IPR011335">
    <property type="entry name" value="Restrct_endonuc-II-like"/>
</dbReference>
<sequence length="523" mass="59052">MKKFGDMTLADLRTECKKRGAKQDGRKNDLVERLEAYVKNANFGRKDDQQEKAFSLDVPEPSTYRDINLDTPLPAVTRKLVDGYLLSVDADLKQVSKSLYEETYLQYCRWAAGNDSYFVAARCHAQMKNGVTYLVNIQLDTIGAVLAAECECAAGMGPDAHCKHVLAVLYGLSVYRKEGALKTERTCTQKLQQFHATKRLHGGSPVKAANLTLPFGGNIVKDPRPEQYRDRAGYNTFFLNTWKACPGVSSRPVSHLFEAVNMYGFVHDHNYGETDYETECLRSLGVHGLTAKGRDELEKSTRGQASNMKWTAERTKRLHSSNFGRICKMTERTDVRSYAENLTQPSKLTAKPIQHGKRYEPEAVSRFSLCHKKEVTDCGIFVCANHPFLAASPDGIVTEDDGEMSVLEVKCPYAARNELISPKTVPYLIQTDSSLSLALKENHDYFYQVQGQLLCTEAKKAYFVVYTFKALVVITVPRNEAFIEGMVSKLSSFFDNHFRDVLLETHLYRTYKGEEEMESDMEN</sequence>